<evidence type="ECO:0000256" key="1">
    <source>
        <dbReference type="SAM" id="SignalP"/>
    </source>
</evidence>
<protein>
    <submittedName>
        <fullName evidence="2">Uncharacterized protein</fullName>
    </submittedName>
</protein>
<reference evidence="2" key="1">
    <citation type="submission" date="2020-06" db="EMBL/GenBank/DDBJ databases">
        <authorList>
            <consortium name="Plant Systems Biology data submission"/>
        </authorList>
    </citation>
    <scope>NUCLEOTIDE SEQUENCE</scope>
    <source>
        <strain evidence="2">D6</strain>
    </source>
</reference>
<proteinExistence type="predicted"/>
<keyword evidence="3" id="KW-1185">Reference proteome</keyword>
<evidence type="ECO:0000313" key="2">
    <source>
        <dbReference type="EMBL" id="CAB9508253.1"/>
    </source>
</evidence>
<name>A0A9N8HAY8_9STRA</name>
<feature type="chain" id="PRO_5040135489" evidence="1">
    <location>
        <begin position="30"/>
        <end position="146"/>
    </location>
</feature>
<comment type="caution">
    <text evidence="2">The sequence shown here is derived from an EMBL/GenBank/DDBJ whole genome shotgun (WGS) entry which is preliminary data.</text>
</comment>
<dbReference type="AlphaFoldDB" id="A0A9N8HAY8"/>
<keyword evidence="1" id="KW-0732">Signal</keyword>
<sequence length="146" mass="16496">MKQLPLGVLRRLFWTLFLLLGTIEMTVDGFQEPPLENVERNAKFYEECSLKDVENICARNITMSSPDGSIIRAPGVTVWIQAHCGSEQDEHKRSVCVLSYIGDDFGEDQAAIFFSCVCDECPRACHRQGNLRNRQNQIAMDSHSSV</sequence>
<organism evidence="2 3">
    <name type="scientific">Seminavis robusta</name>
    <dbReference type="NCBI Taxonomy" id="568900"/>
    <lineage>
        <taxon>Eukaryota</taxon>
        <taxon>Sar</taxon>
        <taxon>Stramenopiles</taxon>
        <taxon>Ochrophyta</taxon>
        <taxon>Bacillariophyta</taxon>
        <taxon>Bacillariophyceae</taxon>
        <taxon>Bacillariophycidae</taxon>
        <taxon>Naviculales</taxon>
        <taxon>Naviculaceae</taxon>
        <taxon>Seminavis</taxon>
    </lineage>
</organism>
<accession>A0A9N8HAY8</accession>
<evidence type="ECO:0000313" key="3">
    <source>
        <dbReference type="Proteomes" id="UP001153069"/>
    </source>
</evidence>
<dbReference type="EMBL" id="CAICTM010000338">
    <property type="protein sequence ID" value="CAB9508253.1"/>
    <property type="molecule type" value="Genomic_DNA"/>
</dbReference>
<dbReference type="Proteomes" id="UP001153069">
    <property type="component" value="Unassembled WGS sequence"/>
</dbReference>
<gene>
    <name evidence="2" type="ORF">SEMRO_339_G121140.1</name>
</gene>
<feature type="signal peptide" evidence="1">
    <location>
        <begin position="1"/>
        <end position="29"/>
    </location>
</feature>